<feature type="binding site" evidence="5">
    <location>
        <position position="235"/>
    </location>
    <ligand>
        <name>FAD</name>
        <dbReference type="ChEBI" id="CHEBI:57692"/>
    </ligand>
</feature>
<dbReference type="SUPFAM" id="SSF51905">
    <property type="entry name" value="FAD/NAD(P)-binding domain"/>
    <property type="match status" value="1"/>
</dbReference>
<comment type="cofactor">
    <cofactor evidence="1 5">
        <name>FAD</name>
        <dbReference type="ChEBI" id="CHEBI:57692"/>
    </cofactor>
</comment>
<dbReference type="GO" id="GO:0050660">
    <property type="term" value="F:flavin adenine dinucleotide binding"/>
    <property type="evidence" value="ECO:0007669"/>
    <property type="project" value="InterPro"/>
</dbReference>
<keyword evidence="3 6" id="KW-0285">Flavoprotein</keyword>
<dbReference type="EMBL" id="WOXT01000001">
    <property type="protein sequence ID" value="MUV12719.1"/>
    <property type="molecule type" value="Genomic_DNA"/>
</dbReference>
<reference evidence="9 10" key="1">
    <citation type="submission" date="2019-12" db="EMBL/GenBank/DDBJ databases">
        <authorList>
            <person name="Xu J."/>
        </authorList>
    </citation>
    <scope>NUCLEOTIDE SEQUENCE [LARGE SCALE GENOMIC DNA]</scope>
    <source>
        <strain evidence="9 10">HX-5-24</strain>
    </source>
</reference>
<name>A0A7C9LH05_9GAMM</name>
<dbReference type="SUPFAM" id="SSF54373">
    <property type="entry name" value="FAD-linked reductases, C-terminal domain"/>
    <property type="match status" value="1"/>
</dbReference>
<dbReference type="PROSITE" id="PS00624">
    <property type="entry name" value="GMC_OXRED_2"/>
    <property type="match status" value="1"/>
</dbReference>
<dbReference type="InterPro" id="IPR012132">
    <property type="entry name" value="GMC_OxRdtase"/>
</dbReference>
<proteinExistence type="inferred from homology"/>
<gene>
    <name evidence="9" type="ORF">GN331_00670</name>
</gene>
<dbReference type="PANTHER" id="PTHR11552:SF147">
    <property type="entry name" value="CHOLINE DEHYDROGENASE, MITOCHONDRIAL"/>
    <property type="match status" value="1"/>
</dbReference>
<dbReference type="InterPro" id="IPR000172">
    <property type="entry name" value="GMC_OxRdtase_N"/>
</dbReference>
<evidence type="ECO:0000313" key="9">
    <source>
        <dbReference type="EMBL" id="MUV12719.1"/>
    </source>
</evidence>
<organism evidence="9 10">
    <name type="scientific">Noviluteimonas gilva</name>
    <dbReference type="NCBI Taxonomy" id="2682097"/>
    <lineage>
        <taxon>Bacteria</taxon>
        <taxon>Pseudomonadati</taxon>
        <taxon>Pseudomonadota</taxon>
        <taxon>Gammaproteobacteria</taxon>
        <taxon>Lysobacterales</taxon>
        <taxon>Lysobacteraceae</taxon>
        <taxon>Noviluteimonas</taxon>
    </lineage>
</organism>
<evidence type="ECO:0000256" key="3">
    <source>
        <dbReference type="ARBA" id="ARBA00022630"/>
    </source>
</evidence>
<dbReference type="InterPro" id="IPR036188">
    <property type="entry name" value="FAD/NAD-bd_sf"/>
</dbReference>
<keyword evidence="4 5" id="KW-0274">FAD</keyword>
<dbReference type="PROSITE" id="PS00623">
    <property type="entry name" value="GMC_OXRED_1"/>
    <property type="match status" value="1"/>
</dbReference>
<dbReference type="PROSITE" id="PS51257">
    <property type="entry name" value="PROKAR_LIPOPROTEIN"/>
    <property type="match status" value="1"/>
</dbReference>
<dbReference type="Gene3D" id="3.50.50.60">
    <property type="entry name" value="FAD/NAD(P)-binding domain"/>
    <property type="match status" value="1"/>
</dbReference>
<dbReference type="Pfam" id="PF05199">
    <property type="entry name" value="GMC_oxred_C"/>
    <property type="match status" value="1"/>
</dbReference>
<dbReference type="EC" id="1.1.99.1" evidence="9"/>
<keyword evidence="10" id="KW-1185">Reference proteome</keyword>
<keyword evidence="9" id="KW-0560">Oxidoreductase</keyword>
<comment type="similarity">
    <text evidence="2 6">Belongs to the GMC oxidoreductase family.</text>
</comment>
<dbReference type="RefSeq" id="WP_156639478.1">
    <property type="nucleotide sequence ID" value="NZ_WOXT01000001.1"/>
</dbReference>
<feature type="binding site" evidence="5">
    <location>
        <position position="100"/>
    </location>
    <ligand>
        <name>FAD</name>
        <dbReference type="ChEBI" id="CHEBI:57692"/>
    </ligand>
</feature>
<dbReference type="PIRSF" id="PIRSF000137">
    <property type="entry name" value="Alcohol_oxidase"/>
    <property type="match status" value="1"/>
</dbReference>
<feature type="domain" description="Glucose-methanol-choline oxidoreductase N-terminal" evidence="7">
    <location>
        <begin position="98"/>
        <end position="121"/>
    </location>
</feature>
<dbReference type="InterPro" id="IPR007867">
    <property type="entry name" value="GMC_OxRtase_C"/>
</dbReference>
<comment type="caution">
    <text evidence="9">The sequence shown here is derived from an EMBL/GenBank/DDBJ whole genome shotgun (WGS) entry which is preliminary data.</text>
</comment>
<dbReference type="NCBIfam" id="NF002550">
    <property type="entry name" value="PRK02106.1"/>
    <property type="match status" value="1"/>
</dbReference>
<evidence type="ECO:0000259" key="8">
    <source>
        <dbReference type="PROSITE" id="PS00624"/>
    </source>
</evidence>
<evidence type="ECO:0000256" key="4">
    <source>
        <dbReference type="ARBA" id="ARBA00022827"/>
    </source>
</evidence>
<evidence type="ECO:0000256" key="2">
    <source>
        <dbReference type="ARBA" id="ARBA00010790"/>
    </source>
</evidence>
<evidence type="ECO:0000256" key="5">
    <source>
        <dbReference type="PIRSR" id="PIRSR000137-2"/>
    </source>
</evidence>
<feature type="domain" description="Glucose-methanol-choline oxidoreductase N-terminal" evidence="8">
    <location>
        <begin position="270"/>
        <end position="284"/>
    </location>
</feature>
<dbReference type="GO" id="GO:0008812">
    <property type="term" value="F:choline dehydrogenase activity"/>
    <property type="evidence" value="ECO:0007669"/>
    <property type="project" value="UniProtKB-EC"/>
</dbReference>
<evidence type="ECO:0000256" key="1">
    <source>
        <dbReference type="ARBA" id="ARBA00001974"/>
    </source>
</evidence>
<sequence length="544" mass="59608">MLQRRGLSSANHLTGHRVHAFDYIIIGAGSAGCVLANRLSADPKVRVLLLEAGPRDWHPFIHMPAGLAKLVGKKGVNWDYDTAPEPHLDNRTLWWPRGKVLGGSSSINAMCYVRGHARDYDDWAAQGATGWDWHSVLPFFKRNEGNRRGRDDLHGELGPLAVSDLRYTNPLSQVFIDAAAQAGYPRNNDFNGHVQEGVGFYQVTQKDGARCSAAVAYLHPVRNRKNLVVRTGAMVSRITFEQGRANGVTCAVNGAAFHYECTREVLLSGGAINSPQLLMLSGIGPAAQLQQHGIKVVHDAPNVGENLQDHLDICTLQHSTQPITYDRASDAKIAFEYFLRGHSGPGSSNIAEAGGFLRSPLAPDDRPDIQLHFVPAMLDDHGRHRLRGDGYTLHACFLRPRSRGRLSIVSPRAHDKPRIEANYLSDPEGFDLRMMIECAKAARTIFKQPAFDAYRGAPIFPTRDDLDDKGLEAFVRAKAETVYHPVGTCRMGSDAASVVDPQLRVRGVEGLRVVDASVMPTLIGGNTNAPTMMIAERIAELMVG</sequence>
<dbReference type="Pfam" id="PF00732">
    <property type="entry name" value="GMC_oxred_N"/>
    <property type="match status" value="1"/>
</dbReference>
<accession>A0A7C9LH05</accession>
<evidence type="ECO:0000259" key="7">
    <source>
        <dbReference type="PROSITE" id="PS00623"/>
    </source>
</evidence>
<dbReference type="PANTHER" id="PTHR11552">
    <property type="entry name" value="GLUCOSE-METHANOL-CHOLINE GMC OXIDOREDUCTASE"/>
    <property type="match status" value="1"/>
</dbReference>
<dbReference type="AlphaFoldDB" id="A0A7C9LH05"/>
<evidence type="ECO:0000313" key="10">
    <source>
        <dbReference type="Proteomes" id="UP000479692"/>
    </source>
</evidence>
<protein>
    <submittedName>
        <fullName evidence="9">Choline dehydrogenase</fullName>
        <ecNumber evidence="9">1.1.99.1</ecNumber>
    </submittedName>
</protein>
<dbReference type="Proteomes" id="UP000479692">
    <property type="component" value="Unassembled WGS sequence"/>
</dbReference>
<dbReference type="Gene3D" id="3.30.560.10">
    <property type="entry name" value="Glucose Oxidase, domain 3"/>
    <property type="match status" value="1"/>
</dbReference>
<evidence type="ECO:0000256" key="6">
    <source>
        <dbReference type="RuleBase" id="RU003968"/>
    </source>
</evidence>